<evidence type="ECO:0000256" key="3">
    <source>
        <dbReference type="ARBA" id="ARBA00022448"/>
    </source>
</evidence>
<comment type="caution">
    <text evidence="12">The sequence shown here is derived from an EMBL/GenBank/DDBJ whole genome shotgun (WGS) entry which is preliminary data.</text>
</comment>
<feature type="transmembrane region" description="Helical" evidence="10">
    <location>
        <begin position="144"/>
        <end position="171"/>
    </location>
</feature>
<feature type="transmembrane region" description="Helical" evidence="10">
    <location>
        <begin position="64"/>
        <end position="85"/>
    </location>
</feature>
<feature type="transmembrane region" description="Helical" evidence="10">
    <location>
        <begin position="34"/>
        <end position="52"/>
    </location>
</feature>
<evidence type="ECO:0000313" key="13">
    <source>
        <dbReference type="Proteomes" id="UP000439994"/>
    </source>
</evidence>
<feature type="transmembrane region" description="Helical" evidence="10">
    <location>
        <begin position="236"/>
        <end position="256"/>
    </location>
</feature>
<evidence type="ECO:0000259" key="11">
    <source>
        <dbReference type="Pfam" id="PF01061"/>
    </source>
</evidence>
<accession>A0A6N8F5C4</accession>
<dbReference type="Pfam" id="PF01061">
    <property type="entry name" value="ABC2_membrane"/>
    <property type="match status" value="1"/>
</dbReference>
<dbReference type="Proteomes" id="UP000439994">
    <property type="component" value="Unassembled WGS sequence"/>
</dbReference>
<dbReference type="GO" id="GO:0015920">
    <property type="term" value="P:lipopolysaccharide transport"/>
    <property type="evidence" value="ECO:0007669"/>
    <property type="project" value="TreeGrafter"/>
</dbReference>
<feature type="transmembrane region" description="Helical" evidence="10">
    <location>
        <begin position="106"/>
        <end position="132"/>
    </location>
</feature>
<keyword evidence="13" id="KW-1185">Reference proteome</keyword>
<evidence type="ECO:0000256" key="7">
    <source>
        <dbReference type="ARBA" id="ARBA00022989"/>
    </source>
</evidence>
<dbReference type="AlphaFoldDB" id="A0A6N8F5C4"/>
<comment type="similarity">
    <text evidence="2">Belongs to the ABC-2 integral membrane protein family.</text>
</comment>
<evidence type="ECO:0000313" key="12">
    <source>
        <dbReference type="EMBL" id="MUH71388.1"/>
    </source>
</evidence>
<proteinExistence type="inferred from homology"/>
<organism evidence="12 13">
    <name type="scientific">Psychrosphaera haliotis</name>
    <dbReference type="NCBI Taxonomy" id="555083"/>
    <lineage>
        <taxon>Bacteria</taxon>
        <taxon>Pseudomonadati</taxon>
        <taxon>Pseudomonadota</taxon>
        <taxon>Gammaproteobacteria</taxon>
        <taxon>Alteromonadales</taxon>
        <taxon>Pseudoalteromonadaceae</taxon>
        <taxon>Psychrosphaera</taxon>
    </lineage>
</organism>
<evidence type="ECO:0000256" key="8">
    <source>
        <dbReference type="ARBA" id="ARBA00023047"/>
    </source>
</evidence>
<evidence type="ECO:0000256" key="5">
    <source>
        <dbReference type="ARBA" id="ARBA00022597"/>
    </source>
</evidence>
<feature type="domain" description="ABC-2 type transporter transmembrane" evidence="11">
    <location>
        <begin position="17"/>
        <end position="220"/>
    </location>
</feature>
<dbReference type="GO" id="GO:0140359">
    <property type="term" value="F:ABC-type transporter activity"/>
    <property type="evidence" value="ECO:0007669"/>
    <property type="project" value="InterPro"/>
</dbReference>
<dbReference type="RefSeq" id="WP_155694069.1">
    <property type="nucleotide sequence ID" value="NZ_WOCD01000001.1"/>
</dbReference>
<evidence type="ECO:0000256" key="10">
    <source>
        <dbReference type="SAM" id="Phobius"/>
    </source>
</evidence>
<dbReference type="EMBL" id="WOCD01000001">
    <property type="protein sequence ID" value="MUH71388.1"/>
    <property type="molecule type" value="Genomic_DNA"/>
</dbReference>
<keyword evidence="8" id="KW-0625">Polysaccharide transport</keyword>
<dbReference type="GO" id="GO:0043190">
    <property type="term" value="C:ATP-binding cassette (ABC) transporter complex"/>
    <property type="evidence" value="ECO:0007669"/>
    <property type="project" value="InterPro"/>
</dbReference>
<keyword evidence="3" id="KW-0813">Transport</keyword>
<keyword evidence="6 10" id="KW-0812">Transmembrane</keyword>
<dbReference type="InterPro" id="IPR013525">
    <property type="entry name" value="ABC2_TM"/>
</dbReference>
<dbReference type="PANTHER" id="PTHR30413">
    <property type="entry name" value="INNER MEMBRANE TRANSPORT PERMEASE"/>
    <property type="match status" value="1"/>
</dbReference>
<protein>
    <submittedName>
        <fullName evidence="12">ABC transporter</fullName>
    </submittedName>
</protein>
<evidence type="ECO:0000256" key="6">
    <source>
        <dbReference type="ARBA" id="ARBA00022692"/>
    </source>
</evidence>
<dbReference type="PANTHER" id="PTHR30413:SF10">
    <property type="entry name" value="CAPSULE POLYSACCHARIDE EXPORT INNER-MEMBRANE PROTEIN CTRC"/>
    <property type="match status" value="1"/>
</dbReference>
<keyword evidence="4" id="KW-1003">Cell membrane</keyword>
<name>A0A6N8F5C4_9GAMM</name>
<feature type="transmembrane region" description="Helical" evidence="10">
    <location>
        <begin position="183"/>
        <end position="200"/>
    </location>
</feature>
<evidence type="ECO:0000256" key="4">
    <source>
        <dbReference type="ARBA" id="ARBA00022475"/>
    </source>
</evidence>
<reference evidence="12 13" key="1">
    <citation type="submission" date="2019-11" db="EMBL/GenBank/DDBJ databases">
        <title>P. haliotis isolates from Z. marina roots.</title>
        <authorList>
            <person name="Cohen M."/>
            <person name="Jospin G."/>
            <person name="Eisen J.A."/>
            <person name="Coil D.A."/>
        </authorList>
    </citation>
    <scope>NUCLEOTIDE SEQUENCE [LARGE SCALE GENOMIC DNA]</scope>
    <source>
        <strain evidence="12 13">UCD-MCMsp1aY</strain>
    </source>
</reference>
<evidence type="ECO:0000256" key="2">
    <source>
        <dbReference type="ARBA" id="ARBA00007783"/>
    </source>
</evidence>
<dbReference type="OrthoDB" id="9814458at2"/>
<keyword evidence="7 10" id="KW-1133">Transmembrane helix</keyword>
<keyword evidence="5" id="KW-0762">Sugar transport</keyword>
<evidence type="ECO:0000256" key="9">
    <source>
        <dbReference type="ARBA" id="ARBA00023136"/>
    </source>
</evidence>
<dbReference type="InterPro" id="IPR000412">
    <property type="entry name" value="ABC_2_transport"/>
</dbReference>
<sequence length="262" mass="29504">MAKVQKRGLLTVWSNVIFALLLRQLQSKFSDKFGVAWLVAQPVLFIVVLGTLRGRIDGGDVHGLPPFVFMLLGFVTVLQFIQGWSGVSSSMKKDKPLYAFRQVQPFASVLSAALLEFVTFVIIMLTLSYIAILMGDETSIHDPLSLILFMVELQVLSYALGLIFGIGKFFIIELSKVESMLNRPIIFVSGTFFSLNDMPVESWPYLSWNPILHAIELSRHAVNDKFPLADPISATYLHMCVIVTLFFALALYFNFWKKAISR</sequence>
<evidence type="ECO:0000256" key="1">
    <source>
        <dbReference type="ARBA" id="ARBA00004651"/>
    </source>
</evidence>
<gene>
    <name evidence="12" type="ORF">GNP35_02070</name>
</gene>
<keyword evidence="9 10" id="KW-0472">Membrane</keyword>
<comment type="subcellular location">
    <subcellularLocation>
        <location evidence="1">Cell membrane</location>
        <topology evidence="1">Multi-pass membrane protein</topology>
    </subcellularLocation>
</comment>
<dbReference type="PRINTS" id="PR00164">
    <property type="entry name" value="ABC2TRNSPORT"/>
</dbReference>
<dbReference type="GO" id="GO:0015774">
    <property type="term" value="P:polysaccharide transport"/>
    <property type="evidence" value="ECO:0007669"/>
    <property type="project" value="UniProtKB-KW"/>
</dbReference>